<comment type="caution">
    <text evidence="2">The sequence shown here is derived from an EMBL/GenBank/DDBJ whole genome shotgun (WGS) entry which is preliminary data.</text>
</comment>
<dbReference type="STRING" id="2082308.A0A2K1QJJ9"/>
<keyword evidence="1" id="KW-1133">Transmembrane helix</keyword>
<sequence>MYNDQGEAIWVEETEGQAYDLKAQEIEGKYYLTYWQGDDRVRGHGSGEWVVLDSSYEEQGRISALEGLSADLHELAITKDSTALITAYEIRWVELSDADKADGTPGQIYTWDCLFQEIDLANNTLMFEWRASDHYSIADSFHGMGHTGTADNPFDWFHINSVQKDKAGNYLVSARYTHSITYVDGRTGEIIWIFGGKRNYFEDLSDGLATDFAWQHDARLHDVAAFPRIMRQPTYEDGHGRQDREHQLLTLFDNAAEDFVHSREYSRGLLLELKYPIGRAGGLSSQERRIISPSQEYTARLIRSFVHPENISSSSQGSMQVLESPTLGEDPTILIGYGFNAVWTIFDANGSVLCDAHFAPESTWETGEVQSYRAHQGKWVGRPRGAPKTALPSNYSERAVFISWNGATEVRQWLLQSAMYSHKRHWLQTIWHNVTIANWSGFETRIDFSERRVFQWLRVAAIDKHGSIIGVSEPMDMGRERIKHLVRQSIIAAIHTQKLFLLTHVAAPLLALLIVFAYGMANLAQLHTLLSA</sequence>
<dbReference type="AlphaFoldDB" id="A0A2K1QJJ9"/>
<dbReference type="InterPro" id="IPR039535">
    <property type="entry name" value="ASST-like"/>
</dbReference>
<dbReference type="SUPFAM" id="SSF63829">
    <property type="entry name" value="Calcium-dependent phosphotriesterase"/>
    <property type="match status" value="1"/>
</dbReference>
<reference evidence="2" key="1">
    <citation type="submission" date="2017-06" db="EMBL/GenBank/DDBJ databases">
        <title>Draft genome sequence of a variant of Elsinoe murrayae.</title>
        <authorList>
            <person name="Cheng Q."/>
        </authorList>
    </citation>
    <scope>NUCLEOTIDE SEQUENCE [LARGE SCALE GENOMIC DNA]</scope>
    <source>
        <strain evidence="2">CQ-2017a</strain>
    </source>
</reference>
<dbReference type="OrthoDB" id="5427350at2759"/>
<dbReference type="InterPro" id="IPR053143">
    <property type="entry name" value="Arylsulfate_ST"/>
</dbReference>
<keyword evidence="1" id="KW-0472">Membrane</keyword>
<organism evidence="2 3">
    <name type="scientific">Sphaceloma murrayae</name>
    <dbReference type="NCBI Taxonomy" id="2082308"/>
    <lineage>
        <taxon>Eukaryota</taxon>
        <taxon>Fungi</taxon>
        <taxon>Dikarya</taxon>
        <taxon>Ascomycota</taxon>
        <taxon>Pezizomycotina</taxon>
        <taxon>Dothideomycetes</taxon>
        <taxon>Dothideomycetidae</taxon>
        <taxon>Myriangiales</taxon>
        <taxon>Elsinoaceae</taxon>
        <taxon>Sphaceloma</taxon>
    </lineage>
</organism>
<evidence type="ECO:0000313" key="3">
    <source>
        <dbReference type="Proteomes" id="UP000243797"/>
    </source>
</evidence>
<proteinExistence type="predicted"/>
<dbReference type="PANTHER" id="PTHR35340:SF5">
    <property type="entry name" value="ASST-DOMAIN-CONTAINING PROTEIN"/>
    <property type="match status" value="1"/>
</dbReference>
<name>A0A2K1QJJ9_9PEZI</name>
<evidence type="ECO:0008006" key="4">
    <source>
        <dbReference type="Google" id="ProtNLM"/>
    </source>
</evidence>
<protein>
    <recommendedName>
        <fullName evidence="4">ASST-domain-containing protein</fullName>
    </recommendedName>
</protein>
<dbReference type="InParanoid" id="A0A2K1QJJ9"/>
<dbReference type="PANTHER" id="PTHR35340">
    <property type="entry name" value="PQQ ENZYME REPEAT PROTEIN-RELATED"/>
    <property type="match status" value="1"/>
</dbReference>
<gene>
    <name evidence="2" type="ORF">CAC42_2360</name>
</gene>
<dbReference type="Proteomes" id="UP000243797">
    <property type="component" value="Unassembled WGS sequence"/>
</dbReference>
<dbReference type="EMBL" id="NKHZ01000081">
    <property type="protein sequence ID" value="PNS15131.1"/>
    <property type="molecule type" value="Genomic_DNA"/>
</dbReference>
<keyword evidence="3" id="KW-1185">Reference proteome</keyword>
<evidence type="ECO:0000256" key="1">
    <source>
        <dbReference type="SAM" id="Phobius"/>
    </source>
</evidence>
<dbReference type="Pfam" id="PF14269">
    <property type="entry name" value="Arylsulfotran_2"/>
    <property type="match status" value="1"/>
</dbReference>
<accession>A0A2K1QJJ9</accession>
<evidence type="ECO:0000313" key="2">
    <source>
        <dbReference type="EMBL" id="PNS15131.1"/>
    </source>
</evidence>
<feature type="transmembrane region" description="Helical" evidence="1">
    <location>
        <begin position="499"/>
        <end position="521"/>
    </location>
</feature>
<keyword evidence="1" id="KW-0812">Transmembrane</keyword>